<comment type="similarity">
    <text evidence="2">Belongs to the peptidase M1 family.</text>
</comment>
<dbReference type="Pfam" id="PF09127">
    <property type="entry name" value="Leuk-A4-hydro_C"/>
    <property type="match status" value="1"/>
</dbReference>
<feature type="region of interest" description="Disordered" evidence="8">
    <location>
        <begin position="1132"/>
        <end position="1153"/>
    </location>
</feature>
<dbReference type="PANTHER" id="PTHR46627:SF1">
    <property type="entry name" value="AMINOPEPTIDASE O"/>
    <property type="match status" value="1"/>
</dbReference>
<dbReference type="PRINTS" id="PR00756">
    <property type="entry name" value="ALADIPTASE"/>
</dbReference>
<evidence type="ECO:0000313" key="9">
    <source>
        <dbReference type="EMBL" id="CAB3983966.1"/>
    </source>
</evidence>
<dbReference type="InterPro" id="IPR038502">
    <property type="entry name" value="M1_LTA-4_hydro/amino_C_sf"/>
</dbReference>
<evidence type="ECO:0000256" key="5">
    <source>
        <dbReference type="ARBA" id="ARBA00022801"/>
    </source>
</evidence>
<evidence type="ECO:0000313" key="10">
    <source>
        <dbReference type="Proteomes" id="UP001152795"/>
    </source>
</evidence>
<evidence type="ECO:0000256" key="6">
    <source>
        <dbReference type="ARBA" id="ARBA00022833"/>
    </source>
</evidence>
<keyword evidence="3" id="KW-0645">Protease</keyword>
<dbReference type="Proteomes" id="UP001152795">
    <property type="component" value="Unassembled WGS sequence"/>
</dbReference>
<evidence type="ECO:0000256" key="7">
    <source>
        <dbReference type="ARBA" id="ARBA00023049"/>
    </source>
</evidence>
<dbReference type="InterPro" id="IPR015211">
    <property type="entry name" value="Peptidase_M1_C"/>
</dbReference>
<dbReference type="InterPro" id="IPR033577">
    <property type="entry name" value="AOPep"/>
</dbReference>
<dbReference type="Gene3D" id="1.10.390.10">
    <property type="entry name" value="Neutral Protease Domain 2"/>
    <property type="match status" value="1"/>
</dbReference>
<dbReference type="SMART" id="SM01263">
    <property type="entry name" value="Leuk-A4-hydro_C"/>
    <property type="match status" value="1"/>
</dbReference>
<feature type="compositionally biased region" description="Polar residues" evidence="8">
    <location>
        <begin position="828"/>
        <end position="837"/>
    </location>
</feature>
<proteinExistence type="inferred from homology"/>
<feature type="region of interest" description="Disordered" evidence="8">
    <location>
        <begin position="714"/>
        <end position="735"/>
    </location>
</feature>
<dbReference type="GO" id="GO:0008270">
    <property type="term" value="F:zinc ion binding"/>
    <property type="evidence" value="ECO:0007669"/>
    <property type="project" value="InterPro"/>
</dbReference>
<evidence type="ECO:0000256" key="8">
    <source>
        <dbReference type="SAM" id="MobiDB-lite"/>
    </source>
</evidence>
<feature type="non-terminal residue" evidence="9">
    <location>
        <position position="1"/>
    </location>
</feature>
<keyword evidence="10" id="KW-1185">Reference proteome</keyword>
<feature type="region of interest" description="Disordered" evidence="8">
    <location>
        <begin position="1018"/>
        <end position="1038"/>
    </location>
</feature>
<evidence type="ECO:0000256" key="3">
    <source>
        <dbReference type="ARBA" id="ARBA00022670"/>
    </source>
</evidence>
<keyword evidence="5" id="KW-0378">Hydrolase</keyword>
<feature type="region of interest" description="Disordered" evidence="8">
    <location>
        <begin position="1057"/>
        <end position="1080"/>
    </location>
</feature>
<dbReference type="EMBL" id="CACRXK020000681">
    <property type="protein sequence ID" value="CAB3983966.1"/>
    <property type="molecule type" value="Genomic_DNA"/>
</dbReference>
<dbReference type="SUPFAM" id="SSF63737">
    <property type="entry name" value="Leukotriene A4 hydrolase N-terminal domain"/>
    <property type="match status" value="1"/>
</dbReference>
<evidence type="ECO:0000256" key="4">
    <source>
        <dbReference type="ARBA" id="ARBA00022723"/>
    </source>
</evidence>
<comment type="caution">
    <text evidence="9">The sequence shown here is derived from an EMBL/GenBank/DDBJ whole genome shotgun (WGS) entry which is preliminary data.</text>
</comment>
<dbReference type="OrthoDB" id="79562at2759"/>
<feature type="compositionally biased region" description="Polar residues" evidence="8">
    <location>
        <begin position="1132"/>
        <end position="1141"/>
    </location>
</feature>
<dbReference type="SUPFAM" id="SSF48371">
    <property type="entry name" value="ARM repeat"/>
    <property type="match status" value="1"/>
</dbReference>
<dbReference type="SUPFAM" id="SSF55486">
    <property type="entry name" value="Metalloproteases ('zincins'), catalytic domain"/>
    <property type="match status" value="1"/>
</dbReference>
<dbReference type="Pfam" id="PF01433">
    <property type="entry name" value="Peptidase_M1"/>
    <property type="match status" value="1"/>
</dbReference>
<protein>
    <submittedName>
        <fullName evidence="9">Aminopeptidase O-like</fullName>
    </submittedName>
</protein>
<feature type="compositionally biased region" description="Polar residues" evidence="8">
    <location>
        <begin position="1318"/>
        <end position="1331"/>
    </location>
</feature>
<feature type="compositionally biased region" description="Polar residues" evidence="8">
    <location>
        <begin position="1094"/>
        <end position="1103"/>
    </location>
</feature>
<feature type="region of interest" description="Disordered" evidence="8">
    <location>
        <begin position="1094"/>
        <end position="1116"/>
    </location>
</feature>
<feature type="region of interest" description="Disordered" evidence="8">
    <location>
        <begin position="828"/>
        <end position="848"/>
    </location>
</feature>
<feature type="compositionally biased region" description="Polar residues" evidence="8">
    <location>
        <begin position="1018"/>
        <end position="1027"/>
    </location>
</feature>
<dbReference type="GO" id="GO:0006508">
    <property type="term" value="P:proteolysis"/>
    <property type="evidence" value="ECO:0007669"/>
    <property type="project" value="UniProtKB-KW"/>
</dbReference>
<feature type="region of interest" description="Disordered" evidence="8">
    <location>
        <begin position="867"/>
        <end position="887"/>
    </location>
</feature>
<accession>A0A6S7G6E6</accession>
<comment type="cofactor">
    <cofactor evidence="1">
        <name>Zn(2+)</name>
        <dbReference type="ChEBI" id="CHEBI:29105"/>
    </cofactor>
</comment>
<feature type="region of interest" description="Disordered" evidence="8">
    <location>
        <begin position="791"/>
        <end position="811"/>
    </location>
</feature>
<keyword evidence="6" id="KW-0862">Zinc</keyword>
<dbReference type="Gene3D" id="3.30.2010.30">
    <property type="match status" value="1"/>
</dbReference>
<keyword evidence="9" id="KW-0031">Aminopeptidase</keyword>
<dbReference type="InterPro" id="IPR027268">
    <property type="entry name" value="Peptidase_M4/M1_CTD_sf"/>
</dbReference>
<name>A0A6S7G6E6_PARCT</name>
<dbReference type="GO" id="GO:0005730">
    <property type="term" value="C:nucleolus"/>
    <property type="evidence" value="ECO:0007669"/>
    <property type="project" value="InterPro"/>
</dbReference>
<feature type="region of interest" description="Disordered" evidence="8">
    <location>
        <begin position="943"/>
        <end position="963"/>
    </location>
</feature>
<reference evidence="9" key="1">
    <citation type="submission" date="2020-04" db="EMBL/GenBank/DDBJ databases">
        <authorList>
            <person name="Alioto T."/>
            <person name="Alioto T."/>
            <person name="Gomez Garrido J."/>
        </authorList>
    </citation>
    <scope>NUCLEOTIDE SEQUENCE</scope>
    <source>
        <strain evidence="9">A484AB</strain>
    </source>
</reference>
<dbReference type="Gene3D" id="1.25.40.320">
    <property type="entry name" value="Peptidase M1, leukotriene A4 hydrolase/aminopeptidase C-terminal domain"/>
    <property type="match status" value="1"/>
</dbReference>
<dbReference type="InterPro" id="IPR042097">
    <property type="entry name" value="Aminopeptidase_N-like_N_sf"/>
</dbReference>
<keyword evidence="7" id="KW-0482">Metalloprotease</keyword>
<dbReference type="InterPro" id="IPR014782">
    <property type="entry name" value="Peptidase_M1_dom"/>
</dbReference>
<organism evidence="9 10">
    <name type="scientific">Paramuricea clavata</name>
    <name type="common">Red gorgonian</name>
    <name type="synonym">Violescent sea-whip</name>
    <dbReference type="NCBI Taxonomy" id="317549"/>
    <lineage>
        <taxon>Eukaryota</taxon>
        <taxon>Metazoa</taxon>
        <taxon>Cnidaria</taxon>
        <taxon>Anthozoa</taxon>
        <taxon>Octocorallia</taxon>
        <taxon>Malacalcyonacea</taxon>
        <taxon>Plexauridae</taxon>
        <taxon>Paramuricea</taxon>
    </lineage>
</organism>
<dbReference type="InterPro" id="IPR016024">
    <property type="entry name" value="ARM-type_fold"/>
</dbReference>
<gene>
    <name evidence="9" type="ORF">PACLA_8A048043</name>
</gene>
<sequence>RECCDMQVITQSFTSRYELMSCITKLEFIKRHPCVDVIAMLSCHSSSQGQVFSCTPSVMSRCFNYEEFCSLHDFVQVLQDKLGQSLSAIHISSCFALKLDCSHQDWPVDVEWLKSKLHCTLTGSTKEVYETGSQVADLYVSLSASVGPVDDGDSLGNTLKNTIRSARGEAFPDLAQEMGLEVLSSQDIGRKASSPCTDEGVSAPGQVNSCLHVVILIGYDSNDERSQETHEALANALVANLKMRQMSDIKCKYTLLPCHDGKTSWKERLHSCIHSVSNTEEKLFFVALGSCWTHLNLLDIMQQELYSSKRLDSCYGIHFQEITSMQAYFLKSRLNIINSKDVMPTSSTKFHIVATGLVHDEKSSPVNTFPVLLYMIHLAIGENGERISGKGHIPAHLKYKQYKGPGISHWTLEDVYMETSYVLSGLSRKAGLCLLSLPKTSASHLKGELCSDKTAHVANDQEYQEAKVEEQFSNITSHSQEDVNMVAESTADFESPSINSCFNKEECPISGLISQSSNCMSCSSEQENHVINASSLTYKSATDSMIYSSNERTCTSDTTALDKCCEASSSSCEVLPGVEKCIFPSINSTINDRSDSTVGESSTERALPALPHKAGNLSNVEKCTVFFCSTVNDCSSSTVGESSTEVALPYKAENLYNLEKYCVSSLNSSLHYCSGSTAGESSTKVALPDKTEIPSNVEKGTVSFNSLVSDCGSSTAGESSTKVALPDKTENPSSVEKGTVSFNSLVSDCGSSTAVESSTKVTLPDKTENPSNVEKGTVSFNSLVSDCGSSTAGESSTKVALPDKTENPSNVEKGTVSFNSLVSDCSGSTAGESSTKVSLPDKTENPSNVEKGTVFFNSLVSDCSGSTAGESSTEVALPDKTENPSNVEKGTVSFNSLVSDCSGSTAGESSTKVSLPDKTENPSNVEKGTVFFNSLVSDCSGSTAGESSTEVALPHKTENPSNVEKGTVSFNSLVSDCSGSTAVESSTKVTLPDKTENPSNVEKGTVSFNSLVSDCSGSTAGESSTKVSLPDKTENPSNVEKGTVFFNSLVSDCSGSTAGESSTEVALPHKTENPSNVEKGTVSFNSLVSDCSGSTAGESSTKVSLPDKTENPSNVEKGTVSFNSLVSDCSGSTAGESSTKVSLPDKTENPSNVEKGTVSFNSLVSDCSGSTAGESSTKVALPDKTENPSNVEKGTVSFNSLVSDCGSSTAVESRTKVTLPDKTENPPNVEKGTVSFNSLVSDCSGSTTGESSTKVALSHKIENPSNVEKGTVFFNSLVSDCGSSTAGESSTEVALLHKTENPSNVEEGTVSFNSLVSDCGSSTPGESSTNVALPDKTENSSNVEKGTVSFNSLVSDCSGSTAGGSSMEMALPLKASENLSNMEKGTVSSLNSTVNDCSSSTVGHCDNGTLPEDKIHEPDDEDEYICVTDDETDRPCSDSKWNTSDDLPLMANVDEVLVTHYVLSLSVNFSDKVMSGDITLFLKPATELVVQRQFQLCLDCSLVDIESVEEINLKDDFSVRQYGATDDHTRCAPYPPDVFQVDKKVPVALPYTLLPYAVRNWCVRIWKPYQLGTTWPRCVRIKYCTRPEGKSLTWTSDQDNRPCVFSPGAYINNRSLMPCQEPPIAMSTWQAAIHVPKGCTVLMSGNQLPVQNSDDADIATFLYEMNIPLPCSTLALAIGWFECRQTSTVALSSTIPCRVFSATSVINEASEELLPRCTKYVTAACEMLGPYPFSRMDLVILPRCFACMGLMSPNMAFLSQSILARDGSMCTRVAHEISHSWFGLLIGAKDWSEEWLSEGFATYMEERILCKVEGWEGDEELFYVELYQILKHRTLLAEFQHADENMQRLRPKLPSVVTAAEAVRQSVEKKTGDKSDDVPHTTVTNGQVCSKKWTQIYYLKGYFLLHYMASLVGVTNFDNFLKEYVLEYGGKLVNSEEFFEYFEKRFTSLREENIKDRLMQEWLERHGLPVHVPKKIGRPDNHLINEVESEFGFWKKTDAVNKRKKTQHIRTKKPIKDHPTVNDQIQLVVLLERLLERDAIATATLTQLDNCYHFAQKNAEVRHRWCELVVKHRYNPGYPQVKRFLIEDQGMGIYLFGELLISQQPKQKQLVWDVLSTIGGEMDQCTLKTVQDMLEGRD</sequence>
<evidence type="ECO:0000256" key="2">
    <source>
        <dbReference type="ARBA" id="ARBA00010136"/>
    </source>
</evidence>
<dbReference type="GO" id="GO:0070006">
    <property type="term" value="F:metalloaminopeptidase activity"/>
    <property type="evidence" value="ECO:0007669"/>
    <property type="project" value="InterPro"/>
</dbReference>
<dbReference type="PANTHER" id="PTHR46627">
    <property type="entry name" value="AMINOPEPTIDASE O"/>
    <property type="match status" value="1"/>
</dbReference>
<evidence type="ECO:0000256" key="1">
    <source>
        <dbReference type="ARBA" id="ARBA00001947"/>
    </source>
</evidence>
<feature type="region of interest" description="Disordered" evidence="8">
    <location>
        <begin position="1318"/>
        <end position="1342"/>
    </location>
</feature>
<dbReference type="InterPro" id="IPR001930">
    <property type="entry name" value="Peptidase_M1"/>
</dbReference>
<dbReference type="Gene3D" id="2.60.40.1730">
    <property type="entry name" value="tricorn interacting facor f3 domain"/>
    <property type="match status" value="1"/>
</dbReference>
<keyword evidence="4" id="KW-0479">Metal-binding</keyword>